<proteinExistence type="predicted"/>
<dbReference type="EnsemblPlants" id="AET4Gv20546700.8">
    <property type="protein sequence ID" value="AET4Gv20546700.8"/>
    <property type="gene ID" value="AET4Gv20546700"/>
</dbReference>
<protein>
    <recommendedName>
        <fullName evidence="3">Protein kinase domain-containing protein</fullName>
    </recommendedName>
</protein>
<evidence type="ECO:0008006" key="3">
    <source>
        <dbReference type="Google" id="ProtNLM"/>
    </source>
</evidence>
<evidence type="ECO:0000313" key="2">
    <source>
        <dbReference type="Proteomes" id="UP000015105"/>
    </source>
</evidence>
<sequence>GLACPPHHHEASVAAAPQNIRLARPGGNFRQLHQSASAAATSPSSAPRPAPGADWNWLRIKVSGRPRDSAHGELRQLPLERLQVGARSKWSSGRGCVSSFCPGHVLSRSGRNIQVFSLKELKSATRNFQMTNCIGRGGFGPVYKVNHWVVLLPSYFICRMLSLLISNTLLPMFSFGRMNNSGSPSLRET</sequence>
<reference evidence="1" key="5">
    <citation type="journal article" date="2021" name="G3 (Bethesda)">
        <title>Aegilops tauschii genome assembly Aet v5.0 features greater sequence contiguity and improved annotation.</title>
        <authorList>
            <person name="Wang L."/>
            <person name="Zhu T."/>
            <person name="Rodriguez J.C."/>
            <person name="Deal K.R."/>
            <person name="Dubcovsky J."/>
            <person name="McGuire P.E."/>
            <person name="Lux T."/>
            <person name="Spannagl M."/>
            <person name="Mayer K.F.X."/>
            <person name="Baldrich P."/>
            <person name="Meyers B.C."/>
            <person name="Huo N."/>
            <person name="Gu Y.Q."/>
            <person name="Zhou H."/>
            <person name="Devos K.M."/>
            <person name="Bennetzen J.L."/>
            <person name="Unver T."/>
            <person name="Budak H."/>
            <person name="Gulick P.J."/>
            <person name="Galiba G."/>
            <person name="Kalapos B."/>
            <person name="Nelson D.R."/>
            <person name="Li P."/>
            <person name="You F.M."/>
            <person name="Luo M.C."/>
            <person name="Dvorak J."/>
        </authorList>
    </citation>
    <scope>NUCLEOTIDE SEQUENCE [LARGE SCALE GENOMIC DNA]</scope>
    <source>
        <strain evidence="1">cv. AL8/78</strain>
    </source>
</reference>
<accession>A0A453IFV9</accession>
<dbReference type="Gene3D" id="3.30.200.20">
    <property type="entry name" value="Phosphorylase Kinase, domain 1"/>
    <property type="match status" value="1"/>
</dbReference>
<dbReference type="SUPFAM" id="SSF56112">
    <property type="entry name" value="Protein kinase-like (PK-like)"/>
    <property type="match status" value="1"/>
</dbReference>
<name>A0A453IFV9_AEGTS</name>
<dbReference type="Proteomes" id="UP000015105">
    <property type="component" value="Chromosome 4D"/>
</dbReference>
<dbReference type="AlphaFoldDB" id="A0A453IFV9"/>
<organism evidence="1 2">
    <name type="scientific">Aegilops tauschii subsp. strangulata</name>
    <name type="common">Goatgrass</name>
    <dbReference type="NCBI Taxonomy" id="200361"/>
    <lineage>
        <taxon>Eukaryota</taxon>
        <taxon>Viridiplantae</taxon>
        <taxon>Streptophyta</taxon>
        <taxon>Embryophyta</taxon>
        <taxon>Tracheophyta</taxon>
        <taxon>Spermatophyta</taxon>
        <taxon>Magnoliopsida</taxon>
        <taxon>Liliopsida</taxon>
        <taxon>Poales</taxon>
        <taxon>Poaceae</taxon>
        <taxon>BOP clade</taxon>
        <taxon>Pooideae</taxon>
        <taxon>Triticodae</taxon>
        <taxon>Triticeae</taxon>
        <taxon>Triticinae</taxon>
        <taxon>Aegilops</taxon>
    </lineage>
</organism>
<keyword evidence="2" id="KW-1185">Reference proteome</keyword>
<evidence type="ECO:0000313" key="1">
    <source>
        <dbReference type="EnsemblPlants" id="AET4Gv20546700.8"/>
    </source>
</evidence>
<reference evidence="2" key="1">
    <citation type="journal article" date="2014" name="Science">
        <title>Ancient hybridizations among the ancestral genomes of bread wheat.</title>
        <authorList>
            <consortium name="International Wheat Genome Sequencing Consortium,"/>
            <person name="Marcussen T."/>
            <person name="Sandve S.R."/>
            <person name="Heier L."/>
            <person name="Spannagl M."/>
            <person name="Pfeifer M."/>
            <person name="Jakobsen K.S."/>
            <person name="Wulff B.B."/>
            <person name="Steuernagel B."/>
            <person name="Mayer K.F."/>
            <person name="Olsen O.A."/>
        </authorList>
    </citation>
    <scope>NUCLEOTIDE SEQUENCE [LARGE SCALE GENOMIC DNA]</scope>
    <source>
        <strain evidence="2">cv. AL8/78</strain>
    </source>
</reference>
<reference evidence="2" key="2">
    <citation type="journal article" date="2017" name="Nat. Plants">
        <title>The Aegilops tauschii genome reveals multiple impacts of transposons.</title>
        <authorList>
            <person name="Zhao G."/>
            <person name="Zou C."/>
            <person name="Li K."/>
            <person name="Wang K."/>
            <person name="Li T."/>
            <person name="Gao L."/>
            <person name="Zhang X."/>
            <person name="Wang H."/>
            <person name="Yang Z."/>
            <person name="Liu X."/>
            <person name="Jiang W."/>
            <person name="Mao L."/>
            <person name="Kong X."/>
            <person name="Jiao Y."/>
            <person name="Jia J."/>
        </authorList>
    </citation>
    <scope>NUCLEOTIDE SEQUENCE [LARGE SCALE GENOMIC DNA]</scope>
    <source>
        <strain evidence="2">cv. AL8/78</strain>
    </source>
</reference>
<reference evidence="1" key="3">
    <citation type="journal article" date="2017" name="Nature">
        <title>Genome sequence of the progenitor of the wheat D genome Aegilops tauschii.</title>
        <authorList>
            <person name="Luo M.C."/>
            <person name="Gu Y.Q."/>
            <person name="Puiu D."/>
            <person name="Wang H."/>
            <person name="Twardziok S.O."/>
            <person name="Deal K.R."/>
            <person name="Huo N."/>
            <person name="Zhu T."/>
            <person name="Wang L."/>
            <person name="Wang Y."/>
            <person name="McGuire P.E."/>
            <person name="Liu S."/>
            <person name="Long H."/>
            <person name="Ramasamy R.K."/>
            <person name="Rodriguez J.C."/>
            <person name="Van S.L."/>
            <person name="Yuan L."/>
            <person name="Wang Z."/>
            <person name="Xia Z."/>
            <person name="Xiao L."/>
            <person name="Anderson O.D."/>
            <person name="Ouyang S."/>
            <person name="Liang Y."/>
            <person name="Zimin A.V."/>
            <person name="Pertea G."/>
            <person name="Qi P."/>
            <person name="Bennetzen J.L."/>
            <person name="Dai X."/>
            <person name="Dawson M.W."/>
            <person name="Muller H.G."/>
            <person name="Kugler K."/>
            <person name="Rivarola-Duarte L."/>
            <person name="Spannagl M."/>
            <person name="Mayer K.F.X."/>
            <person name="Lu F.H."/>
            <person name="Bevan M.W."/>
            <person name="Leroy P."/>
            <person name="Li P."/>
            <person name="You F.M."/>
            <person name="Sun Q."/>
            <person name="Liu Z."/>
            <person name="Lyons E."/>
            <person name="Wicker T."/>
            <person name="Salzberg S.L."/>
            <person name="Devos K.M."/>
            <person name="Dvorak J."/>
        </authorList>
    </citation>
    <scope>NUCLEOTIDE SEQUENCE [LARGE SCALE GENOMIC DNA]</scope>
    <source>
        <strain evidence="1">cv. AL8/78</strain>
    </source>
</reference>
<dbReference type="Gramene" id="AET4Gv20546700.8">
    <property type="protein sequence ID" value="AET4Gv20546700.8"/>
    <property type="gene ID" value="AET4Gv20546700"/>
</dbReference>
<reference evidence="1" key="4">
    <citation type="submission" date="2019-03" db="UniProtKB">
        <authorList>
            <consortium name="EnsemblPlants"/>
        </authorList>
    </citation>
    <scope>IDENTIFICATION</scope>
</reference>
<dbReference type="InterPro" id="IPR011009">
    <property type="entry name" value="Kinase-like_dom_sf"/>
</dbReference>